<proteinExistence type="predicted"/>
<dbReference type="AlphaFoldDB" id="A0AAD7AXT4"/>
<evidence type="ECO:0000313" key="2">
    <source>
        <dbReference type="Proteomes" id="UP001221142"/>
    </source>
</evidence>
<evidence type="ECO:0000313" key="1">
    <source>
        <dbReference type="EMBL" id="KAJ7603728.1"/>
    </source>
</evidence>
<name>A0AAD7AXT4_9AGAR</name>
<reference evidence="1" key="1">
    <citation type="submission" date="2023-03" db="EMBL/GenBank/DDBJ databases">
        <title>Massive genome expansion in bonnet fungi (Mycena s.s.) driven by repeated elements and novel gene families across ecological guilds.</title>
        <authorList>
            <consortium name="Lawrence Berkeley National Laboratory"/>
            <person name="Harder C.B."/>
            <person name="Miyauchi S."/>
            <person name="Viragh M."/>
            <person name="Kuo A."/>
            <person name="Thoen E."/>
            <person name="Andreopoulos B."/>
            <person name="Lu D."/>
            <person name="Skrede I."/>
            <person name="Drula E."/>
            <person name="Henrissat B."/>
            <person name="Morin E."/>
            <person name="Kohler A."/>
            <person name="Barry K."/>
            <person name="LaButti K."/>
            <person name="Morin E."/>
            <person name="Salamov A."/>
            <person name="Lipzen A."/>
            <person name="Mereny Z."/>
            <person name="Hegedus B."/>
            <person name="Baldrian P."/>
            <person name="Stursova M."/>
            <person name="Weitz H."/>
            <person name="Taylor A."/>
            <person name="Grigoriev I.V."/>
            <person name="Nagy L.G."/>
            <person name="Martin F."/>
            <person name="Kauserud H."/>
        </authorList>
    </citation>
    <scope>NUCLEOTIDE SEQUENCE</scope>
    <source>
        <strain evidence="1">9284</strain>
    </source>
</reference>
<sequence length="396" mass="45585">MVLPAKHYERDFGWNDAWVLARVCRRWRNVALNSPQLWSRIVLWVPGPNLKTERLLGLQRTLKIFLDRARCAPLCIRFQGSHILDVLDQLLPLASQWKEIELFELRDPFLSTLVKAGVQFTSLETLEIVSWAELLEGTDGTSTVDLRQSMPSLKHFVWDVQDWRTLRKLLLPWSQLRTCSIQCLRSIDFLWILSLLSADTHISFVDANDAFYRHGASNSDELTTSNIASLSICSGTFGAPVLQQLVAPRLQKLVVSHRNNGKAESHWNHTISFLNDGGFHLKHLRLQSSLGPTMKTEHLLEIIKSPRGHDLMRLDLYYISDPLHFLRTLANKDEWVPNLRTLALVGVAEVDVVNILAERNPIVRILDFPEWEWDFPEKIVENGLDVVILHRPYFPK</sequence>
<keyword evidence="2" id="KW-1185">Reference proteome</keyword>
<protein>
    <recommendedName>
        <fullName evidence="3">F-box domain-containing protein</fullName>
    </recommendedName>
</protein>
<comment type="caution">
    <text evidence="1">The sequence shown here is derived from an EMBL/GenBank/DDBJ whole genome shotgun (WGS) entry which is preliminary data.</text>
</comment>
<dbReference type="InterPro" id="IPR036047">
    <property type="entry name" value="F-box-like_dom_sf"/>
</dbReference>
<organism evidence="1 2">
    <name type="scientific">Roridomyces roridus</name>
    <dbReference type="NCBI Taxonomy" id="1738132"/>
    <lineage>
        <taxon>Eukaryota</taxon>
        <taxon>Fungi</taxon>
        <taxon>Dikarya</taxon>
        <taxon>Basidiomycota</taxon>
        <taxon>Agaricomycotina</taxon>
        <taxon>Agaricomycetes</taxon>
        <taxon>Agaricomycetidae</taxon>
        <taxon>Agaricales</taxon>
        <taxon>Marasmiineae</taxon>
        <taxon>Mycenaceae</taxon>
        <taxon>Roridomyces</taxon>
    </lineage>
</organism>
<dbReference type="SUPFAM" id="SSF81383">
    <property type="entry name" value="F-box domain"/>
    <property type="match status" value="1"/>
</dbReference>
<dbReference type="EMBL" id="JARKIF010000125">
    <property type="protein sequence ID" value="KAJ7603728.1"/>
    <property type="molecule type" value="Genomic_DNA"/>
</dbReference>
<evidence type="ECO:0008006" key="3">
    <source>
        <dbReference type="Google" id="ProtNLM"/>
    </source>
</evidence>
<accession>A0AAD7AXT4</accession>
<dbReference type="Proteomes" id="UP001221142">
    <property type="component" value="Unassembled WGS sequence"/>
</dbReference>
<gene>
    <name evidence="1" type="ORF">FB45DRAFT_1013890</name>
</gene>